<evidence type="ECO:0000256" key="2">
    <source>
        <dbReference type="ARBA" id="ARBA00022448"/>
    </source>
</evidence>
<comment type="subcellular location">
    <subcellularLocation>
        <location evidence="1">Cell inner membrane</location>
        <topology evidence="1">Multi-pass membrane protein</topology>
    </subcellularLocation>
</comment>
<sequence>MPSLLVDTTPLRVSPPFRRLWLGLSVGQLGAQLTVVAVGLQVYALTSSTFAVGILGLCALVPLVVFGLYGGALVDHADRRTVALVASTLAWLVTMALAAQAWAGNERVEVLYALVALQSAAAAVNSPARSAIIPRLLDPRLMPAANALQTLGGNTAMTVGPLLGAGLVAVLDYAAVYTLDALLFTFALAALVRLPPVPPEPSADRRARVGLGSVLDGLRYLGTRPNVRMTFLVDLVAMITSMPRVLFPAVGVLYLGGQETTTGLMTASVAVGGIVAGLFSGGLAAVRWQGRIIVGAITAWGLAVAGFGWVLVSVGRTSPDHVVWWALLAAALMLAVAGAADTISAVFRQTILQTATPDHMRGRLQGVFIVVVAGGPRLGELMLGGVSTRVGEAWAAVLGGTACVVLLWFLVRAQRTFLDYDAHHPQP</sequence>
<feature type="transmembrane region" description="Helical" evidence="7">
    <location>
        <begin position="82"/>
        <end position="104"/>
    </location>
</feature>
<protein>
    <submittedName>
        <fullName evidence="8">MFS transporter</fullName>
    </submittedName>
</protein>
<accession>A0A512PCQ7</accession>
<evidence type="ECO:0000256" key="3">
    <source>
        <dbReference type="ARBA" id="ARBA00022475"/>
    </source>
</evidence>
<dbReference type="GO" id="GO:0005886">
    <property type="term" value="C:plasma membrane"/>
    <property type="evidence" value="ECO:0007669"/>
    <property type="project" value="UniProtKB-SubCell"/>
</dbReference>
<evidence type="ECO:0000256" key="5">
    <source>
        <dbReference type="ARBA" id="ARBA00022989"/>
    </source>
</evidence>
<dbReference type="AlphaFoldDB" id="A0A512PCQ7"/>
<comment type="caution">
    <text evidence="8">The sequence shown here is derived from an EMBL/GenBank/DDBJ whole genome shotgun (WGS) entry which is preliminary data.</text>
</comment>
<keyword evidence="6 7" id="KW-0472">Membrane</keyword>
<feature type="transmembrane region" description="Helical" evidence="7">
    <location>
        <begin position="393"/>
        <end position="411"/>
    </location>
</feature>
<evidence type="ECO:0000313" key="8">
    <source>
        <dbReference type="EMBL" id="GEP68912.1"/>
    </source>
</evidence>
<feature type="transmembrane region" description="Helical" evidence="7">
    <location>
        <begin position="292"/>
        <end position="312"/>
    </location>
</feature>
<evidence type="ECO:0000256" key="6">
    <source>
        <dbReference type="ARBA" id="ARBA00023136"/>
    </source>
</evidence>
<dbReference type="PANTHER" id="PTHR23513:SF9">
    <property type="entry name" value="ENTEROBACTIN EXPORTER ENTS"/>
    <property type="match status" value="1"/>
</dbReference>
<dbReference type="Proteomes" id="UP000321798">
    <property type="component" value="Unassembled WGS sequence"/>
</dbReference>
<dbReference type="OrthoDB" id="5494559at2"/>
<dbReference type="InterPro" id="IPR010290">
    <property type="entry name" value="TM_effector"/>
</dbReference>
<name>A0A512PCQ7_9CELL</name>
<feature type="transmembrane region" description="Helical" evidence="7">
    <location>
        <begin position="324"/>
        <end position="347"/>
    </location>
</feature>
<keyword evidence="3" id="KW-1003">Cell membrane</keyword>
<dbReference type="RefSeq" id="WP_146952694.1">
    <property type="nucleotide sequence ID" value="NZ_BAABBJ010000003.1"/>
</dbReference>
<evidence type="ECO:0000313" key="9">
    <source>
        <dbReference type="Proteomes" id="UP000321798"/>
    </source>
</evidence>
<gene>
    <name evidence="8" type="ORF">CSO01_16270</name>
</gene>
<dbReference type="CDD" id="cd06173">
    <property type="entry name" value="MFS_MefA_like"/>
    <property type="match status" value="1"/>
</dbReference>
<dbReference type="SUPFAM" id="SSF103473">
    <property type="entry name" value="MFS general substrate transporter"/>
    <property type="match status" value="1"/>
</dbReference>
<dbReference type="Pfam" id="PF05977">
    <property type="entry name" value="MFS_3"/>
    <property type="match status" value="1"/>
</dbReference>
<feature type="transmembrane region" description="Helical" evidence="7">
    <location>
        <begin position="148"/>
        <end position="168"/>
    </location>
</feature>
<keyword evidence="4 7" id="KW-0812">Transmembrane</keyword>
<feature type="transmembrane region" description="Helical" evidence="7">
    <location>
        <begin position="50"/>
        <end position="70"/>
    </location>
</feature>
<dbReference type="EMBL" id="BKAL01000005">
    <property type="protein sequence ID" value="GEP68912.1"/>
    <property type="molecule type" value="Genomic_DNA"/>
</dbReference>
<feature type="transmembrane region" description="Helical" evidence="7">
    <location>
        <begin position="367"/>
        <end position="387"/>
    </location>
</feature>
<dbReference type="Gene3D" id="1.20.1250.20">
    <property type="entry name" value="MFS general substrate transporter like domains"/>
    <property type="match status" value="1"/>
</dbReference>
<proteinExistence type="predicted"/>
<evidence type="ECO:0000256" key="7">
    <source>
        <dbReference type="SAM" id="Phobius"/>
    </source>
</evidence>
<keyword evidence="2" id="KW-0813">Transport</keyword>
<keyword evidence="9" id="KW-1185">Reference proteome</keyword>
<feature type="transmembrane region" description="Helical" evidence="7">
    <location>
        <begin position="262"/>
        <end position="285"/>
    </location>
</feature>
<evidence type="ECO:0000256" key="1">
    <source>
        <dbReference type="ARBA" id="ARBA00004429"/>
    </source>
</evidence>
<feature type="transmembrane region" description="Helical" evidence="7">
    <location>
        <begin position="231"/>
        <end position="256"/>
    </location>
</feature>
<dbReference type="PANTHER" id="PTHR23513">
    <property type="entry name" value="INTEGRAL MEMBRANE EFFLUX PROTEIN-RELATED"/>
    <property type="match status" value="1"/>
</dbReference>
<reference evidence="8 9" key="1">
    <citation type="submission" date="2019-07" db="EMBL/GenBank/DDBJ databases">
        <title>Whole genome shotgun sequence of Cellulomonas soli NBRC 109434.</title>
        <authorList>
            <person name="Hosoyama A."/>
            <person name="Uohara A."/>
            <person name="Ohji S."/>
            <person name="Ichikawa N."/>
        </authorList>
    </citation>
    <scope>NUCLEOTIDE SEQUENCE [LARGE SCALE GENOMIC DNA]</scope>
    <source>
        <strain evidence="8 9">NBRC 109434</strain>
    </source>
</reference>
<evidence type="ECO:0000256" key="4">
    <source>
        <dbReference type="ARBA" id="ARBA00022692"/>
    </source>
</evidence>
<keyword evidence="5 7" id="KW-1133">Transmembrane helix</keyword>
<feature type="transmembrane region" description="Helical" evidence="7">
    <location>
        <begin position="20"/>
        <end position="44"/>
    </location>
</feature>
<organism evidence="8 9">
    <name type="scientific">Cellulomonas soli</name>
    <dbReference type="NCBI Taxonomy" id="931535"/>
    <lineage>
        <taxon>Bacteria</taxon>
        <taxon>Bacillati</taxon>
        <taxon>Actinomycetota</taxon>
        <taxon>Actinomycetes</taxon>
        <taxon>Micrococcales</taxon>
        <taxon>Cellulomonadaceae</taxon>
        <taxon>Cellulomonas</taxon>
    </lineage>
</organism>
<dbReference type="InterPro" id="IPR036259">
    <property type="entry name" value="MFS_trans_sf"/>
</dbReference>